<dbReference type="GO" id="GO:0000455">
    <property type="term" value="P:enzyme-directed rRNA pseudouridine synthesis"/>
    <property type="evidence" value="ECO:0007669"/>
    <property type="project" value="TreeGrafter"/>
</dbReference>
<dbReference type="PANTHER" id="PTHR21600:SF35">
    <property type="entry name" value="PSEUDOURIDINE SYNTHASE"/>
    <property type="match status" value="1"/>
</dbReference>
<evidence type="ECO:0000313" key="7">
    <source>
        <dbReference type="EMBL" id="NSL51448.1"/>
    </source>
</evidence>
<proteinExistence type="inferred from homology"/>
<dbReference type="InterPro" id="IPR006145">
    <property type="entry name" value="PsdUridine_synth_RsuA/RluA"/>
</dbReference>
<evidence type="ECO:0000256" key="4">
    <source>
        <dbReference type="PIRSR" id="PIRSR606225-1"/>
    </source>
</evidence>
<dbReference type="CDD" id="cd02869">
    <property type="entry name" value="PseudoU_synth_RluA_like"/>
    <property type="match status" value="1"/>
</dbReference>
<evidence type="ECO:0000256" key="1">
    <source>
        <dbReference type="ARBA" id="ARBA00000073"/>
    </source>
</evidence>
<accession>A0A8J8GGN7</accession>
<comment type="caution">
    <text evidence="7">The sequence shown here is derived from an EMBL/GenBank/DDBJ whole genome shotgun (WGS) entry which is preliminary data.</text>
</comment>
<sequence length="300" mass="34233">MVVDVNAFQLKWTIEKEHAGMLIREFLLEEKGISRRALTDIKFKGGTILLNGHPVTVRAVLEEGDCLAVQFPPETPSCGMKGEDIPLDIIYEDSFILIINKPPFMPSIPSREHPKGTLANALIHYYEKIGLQSTVHIVNRLDKDTSGLMIIAKNRFVHSLFSLEQKNKRIERTYEAVVHGLVEYDSGTIDAPIGRKEESIIERVVRNDGQDAITHYRVIKRLKDRTLVSLKLETGRTHQIRVHMSHIGHPLVGDDLYGGKKDWIERQALHSKYVRFYHPLLGKELEFSTPLPEDMKNLIT</sequence>
<evidence type="ECO:0000259" key="6">
    <source>
        <dbReference type="Pfam" id="PF00849"/>
    </source>
</evidence>
<dbReference type="NCBIfam" id="TIGR00005">
    <property type="entry name" value="rluA_subfam"/>
    <property type="match status" value="1"/>
</dbReference>
<dbReference type="InterPro" id="IPR006224">
    <property type="entry name" value="PsdUridine_synth_RluA-like_CS"/>
</dbReference>
<keyword evidence="3 5" id="KW-0413">Isomerase</keyword>
<dbReference type="Proteomes" id="UP000625804">
    <property type="component" value="Unassembled WGS sequence"/>
</dbReference>
<dbReference type="GO" id="GO:0003723">
    <property type="term" value="F:RNA binding"/>
    <property type="evidence" value="ECO:0007669"/>
    <property type="project" value="InterPro"/>
</dbReference>
<dbReference type="SUPFAM" id="SSF55120">
    <property type="entry name" value="Pseudouridine synthase"/>
    <property type="match status" value="1"/>
</dbReference>
<evidence type="ECO:0000256" key="3">
    <source>
        <dbReference type="ARBA" id="ARBA00023235"/>
    </source>
</evidence>
<dbReference type="GO" id="GO:0009982">
    <property type="term" value="F:pseudouridine synthase activity"/>
    <property type="evidence" value="ECO:0007669"/>
    <property type="project" value="InterPro"/>
</dbReference>
<name>A0A8J8GGN7_9BACI</name>
<organism evidence="7 8">
    <name type="scientific">Calidifontibacillus erzurumensis</name>
    <dbReference type="NCBI Taxonomy" id="2741433"/>
    <lineage>
        <taxon>Bacteria</taxon>
        <taxon>Bacillati</taxon>
        <taxon>Bacillota</taxon>
        <taxon>Bacilli</taxon>
        <taxon>Bacillales</taxon>
        <taxon>Bacillaceae</taxon>
        <taxon>Calidifontibacillus/Schinkia group</taxon>
        <taxon>Calidifontibacillus</taxon>
    </lineage>
</organism>
<comment type="catalytic activity">
    <reaction evidence="1 5">
        <text>a uridine in RNA = a pseudouridine in RNA</text>
        <dbReference type="Rhea" id="RHEA:48348"/>
        <dbReference type="Rhea" id="RHEA-COMP:12068"/>
        <dbReference type="Rhea" id="RHEA-COMP:12069"/>
        <dbReference type="ChEBI" id="CHEBI:65314"/>
        <dbReference type="ChEBI" id="CHEBI:65315"/>
    </reaction>
</comment>
<evidence type="ECO:0000256" key="5">
    <source>
        <dbReference type="RuleBase" id="RU362028"/>
    </source>
</evidence>
<evidence type="ECO:0000256" key="2">
    <source>
        <dbReference type="ARBA" id="ARBA00010876"/>
    </source>
</evidence>
<dbReference type="EMBL" id="JABTTE010000006">
    <property type="protein sequence ID" value="NSL51448.1"/>
    <property type="molecule type" value="Genomic_DNA"/>
</dbReference>
<dbReference type="InterPro" id="IPR050188">
    <property type="entry name" value="RluA_PseudoU_synthase"/>
</dbReference>
<feature type="active site" evidence="4">
    <location>
        <position position="142"/>
    </location>
</feature>
<comment type="similarity">
    <text evidence="2 5">Belongs to the pseudouridine synthase RluA family.</text>
</comment>
<dbReference type="EC" id="5.4.99.-" evidence="5"/>
<dbReference type="InterPro" id="IPR020103">
    <property type="entry name" value="PsdUridine_synth_cat_dom_sf"/>
</dbReference>
<dbReference type="Pfam" id="PF00849">
    <property type="entry name" value="PseudoU_synth_2"/>
    <property type="match status" value="1"/>
</dbReference>
<evidence type="ECO:0000313" key="8">
    <source>
        <dbReference type="Proteomes" id="UP000625804"/>
    </source>
</evidence>
<reference evidence="7" key="1">
    <citation type="submission" date="2020-06" db="EMBL/GenBank/DDBJ databases">
        <title>A novel thermopfilic bacterium from Erzurum, Turkey.</title>
        <authorList>
            <person name="Adiguzel A."/>
            <person name="Ay H."/>
            <person name="Baltaci M.O."/>
        </authorList>
    </citation>
    <scope>NUCLEOTIDE SEQUENCE</scope>
    <source>
        <strain evidence="7">P2</strain>
    </source>
</reference>
<dbReference type="PANTHER" id="PTHR21600">
    <property type="entry name" value="MITOCHONDRIAL RNA PSEUDOURIDINE SYNTHASE"/>
    <property type="match status" value="1"/>
</dbReference>
<protein>
    <recommendedName>
        <fullName evidence="5">Pseudouridine synthase</fullName>
        <ecNumber evidence="5">5.4.99.-</ecNumber>
    </recommendedName>
</protein>
<dbReference type="FunFam" id="3.30.2350.10:FF:000005">
    <property type="entry name" value="Pseudouridine synthase"/>
    <property type="match status" value="1"/>
</dbReference>
<gene>
    <name evidence="7" type="ORF">HR057_06655</name>
</gene>
<dbReference type="GO" id="GO:0140098">
    <property type="term" value="F:catalytic activity, acting on RNA"/>
    <property type="evidence" value="ECO:0007669"/>
    <property type="project" value="UniProtKB-ARBA"/>
</dbReference>
<dbReference type="Gene3D" id="3.30.2350.10">
    <property type="entry name" value="Pseudouridine synthase"/>
    <property type="match status" value="1"/>
</dbReference>
<keyword evidence="8" id="KW-1185">Reference proteome</keyword>
<dbReference type="AlphaFoldDB" id="A0A8J8GGN7"/>
<comment type="function">
    <text evidence="5">Responsible for synthesis of pseudouridine from uracil.</text>
</comment>
<feature type="domain" description="Pseudouridine synthase RsuA/RluA-like" evidence="6">
    <location>
        <begin position="97"/>
        <end position="246"/>
    </location>
</feature>
<dbReference type="PROSITE" id="PS01129">
    <property type="entry name" value="PSI_RLU"/>
    <property type="match status" value="1"/>
</dbReference>
<dbReference type="InterPro" id="IPR006225">
    <property type="entry name" value="PsdUridine_synth_RluC/D"/>
</dbReference>